<organism evidence="1">
    <name type="scientific">Ovis aries</name>
    <name type="common">Sheep</name>
    <dbReference type="NCBI Taxonomy" id="9940"/>
    <lineage>
        <taxon>Eukaryota</taxon>
        <taxon>Metazoa</taxon>
        <taxon>Chordata</taxon>
        <taxon>Craniata</taxon>
        <taxon>Vertebrata</taxon>
        <taxon>Euteleostomi</taxon>
        <taxon>Mammalia</taxon>
        <taxon>Eutheria</taxon>
        <taxon>Laurasiatheria</taxon>
        <taxon>Artiodactyla</taxon>
        <taxon>Ruminantia</taxon>
        <taxon>Pecora</taxon>
        <taxon>Bovidae</taxon>
        <taxon>Caprinae</taxon>
        <taxon>Ovis</taxon>
    </lineage>
</organism>
<accession>A0AC11DCY6</accession>
<reference evidence="1" key="3">
    <citation type="submission" date="2025-09" db="UniProtKB">
        <authorList>
            <consortium name="Ensembl"/>
        </authorList>
    </citation>
    <scope>IDENTIFICATION</scope>
</reference>
<proteinExistence type="predicted"/>
<reference evidence="1" key="1">
    <citation type="submission" date="2020-11" db="EMBL/GenBank/DDBJ databases">
        <authorList>
            <person name="Davenport K.M."/>
            <person name="Bickhart D.M."/>
            <person name="Smith T.P.L."/>
            <person name="Murdoch B.M."/>
            <person name="Rosen B.D."/>
        </authorList>
    </citation>
    <scope>NUCLEOTIDE SEQUENCE [LARGE SCALE GENOMIC DNA]</scope>
    <source>
        <strain evidence="1">OAR_USU_Benz2616</strain>
    </source>
</reference>
<name>A0AC11DCY6_SHEEP</name>
<dbReference type="Ensembl" id="ENSOART00020050209.1">
    <property type="protein sequence ID" value="ENSOARP00020043381.1"/>
    <property type="gene ID" value="ENSOARG00020028523.1"/>
</dbReference>
<evidence type="ECO:0000313" key="1">
    <source>
        <dbReference type="Ensembl" id="ENSOARP00020043381.1"/>
    </source>
</evidence>
<reference evidence="1" key="2">
    <citation type="submission" date="2025-08" db="UniProtKB">
        <authorList>
            <consortium name="Ensembl"/>
        </authorList>
    </citation>
    <scope>IDENTIFICATION</scope>
</reference>
<protein>
    <submittedName>
        <fullName evidence="1">Uncharacterized protein</fullName>
    </submittedName>
</protein>
<sequence length="208" mass="23477">MNRSLPGLPVHHQLLEFTQTHVHRVGVGTQPSQPLSSPFLLPPIPPSVRVFSSESSLRMRWPEYWSFSLSIIPSKEHPGLISSRMDWLDLPAVQGTLKSLLQYHSSRASILQNSAFFTVQLSHPYMTTRNTIALTRRIIVGKVMSLLFNKLSRLVITFLPRSKRLLISWLQSPSTVILEPPKIKTDTLSTVSASTSHEVMRPDAMIVF</sequence>